<feature type="non-terminal residue" evidence="2">
    <location>
        <position position="545"/>
    </location>
</feature>
<dbReference type="EMBL" id="CAUYUJ010000891">
    <property type="protein sequence ID" value="CAK0793058.1"/>
    <property type="molecule type" value="Genomic_DNA"/>
</dbReference>
<feature type="region of interest" description="Disordered" evidence="1">
    <location>
        <begin position="296"/>
        <end position="327"/>
    </location>
</feature>
<protein>
    <recommendedName>
        <fullName evidence="4">SH3 domain-containing protein</fullName>
    </recommendedName>
</protein>
<dbReference type="Proteomes" id="UP001189429">
    <property type="component" value="Unassembled WGS sequence"/>
</dbReference>
<accession>A0ABN9PJ94</accession>
<reference evidence="2" key="1">
    <citation type="submission" date="2023-10" db="EMBL/GenBank/DDBJ databases">
        <authorList>
            <person name="Chen Y."/>
            <person name="Shah S."/>
            <person name="Dougan E. K."/>
            <person name="Thang M."/>
            <person name="Chan C."/>
        </authorList>
    </citation>
    <scope>NUCLEOTIDE SEQUENCE [LARGE SCALE GENOMIC DNA]</scope>
</reference>
<gene>
    <name evidence="2" type="ORF">PCOR1329_LOCUS3472</name>
</gene>
<evidence type="ECO:0000256" key="1">
    <source>
        <dbReference type="SAM" id="MobiDB-lite"/>
    </source>
</evidence>
<evidence type="ECO:0000313" key="2">
    <source>
        <dbReference type="EMBL" id="CAK0793058.1"/>
    </source>
</evidence>
<feature type="compositionally biased region" description="Pro residues" evidence="1">
    <location>
        <begin position="411"/>
        <end position="439"/>
    </location>
</feature>
<dbReference type="PRINTS" id="PR01217">
    <property type="entry name" value="PRICHEXTENSN"/>
</dbReference>
<sequence length="545" mass="56886">MAKSPGIQRFPGETCRASCHVPGIHLCPYRHNGRGYFDGMVWSSLLLVVKVSAVSAPLADIRAPLSPPWWIVLPPGVDALRGLFWLGYRDAARFFAIPPPSSKKHKRPFEQCRCRNAASAPRRASPEAQDSSSGDAPEVDPLLKSRTAKHDLARTLLVRDVPLGPEGVRLPERDPATGQPVEVGIPSSKPSARHCCSAGLRNLHTCMLLFVFVQWSQYTIATHQNAMGIQNIGLTVRNETNTFIVNKQVLRPGDNVQVEYAGTQGEELGWLFGCLQDASGEPPRGWFPEAVVAPAAPRPPAAATPHASAGCAAPPRESAPAAQVASAQALAQPRQAVRASDVASLAQPAPQPRPAAQVVKPPAERPQLAAQGVQTTAEPRASPVQPAPQPSAVSQTVPPPAGPRASFAQPAPQPRPVASTIPPPAGPPANPARPAPQPRPVAQAVLPPPGPRTSPVQPTPQPRPVAHTIPPPGDPPAGPGHHAPHPGPPAEAARPGAEQRGSPVQPPPQPRSLAQVPAPPPPATPLGAAVLAAPPRPTALGTALP</sequence>
<keyword evidence="3" id="KW-1185">Reference proteome</keyword>
<evidence type="ECO:0008006" key="4">
    <source>
        <dbReference type="Google" id="ProtNLM"/>
    </source>
</evidence>
<name>A0ABN9PJ94_9DINO</name>
<proteinExistence type="predicted"/>
<evidence type="ECO:0000313" key="3">
    <source>
        <dbReference type="Proteomes" id="UP001189429"/>
    </source>
</evidence>
<feature type="region of interest" description="Disordered" evidence="1">
    <location>
        <begin position="339"/>
        <end position="545"/>
    </location>
</feature>
<feature type="region of interest" description="Disordered" evidence="1">
    <location>
        <begin position="117"/>
        <end position="140"/>
    </location>
</feature>
<feature type="compositionally biased region" description="Low complexity" evidence="1">
    <location>
        <begin position="303"/>
        <end position="327"/>
    </location>
</feature>
<feature type="compositionally biased region" description="Pro residues" evidence="1">
    <location>
        <begin position="446"/>
        <end position="478"/>
    </location>
</feature>
<comment type="caution">
    <text evidence="2">The sequence shown here is derived from an EMBL/GenBank/DDBJ whole genome shotgun (WGS) entry which is preliminary data.</text>
</comment>
<organism evidence="2 3">
    <name type="scientific">Prorocentrum cordatum</name>
    <dbReference type="NCBI Taxonomy" id="2364126"/>
    <lineage>
        <taxon>Eukaryota</taxon>
        <taxon>Sar</taxon>
        <taxon>Alveolata</taxon>
        <taxon>Dinophyceae</taxon>
        <taxon>Prorocentrales</taxon>
        <taxon>Prorocentraceae</taxon>
        <taxon>Prorocentrum</taxon>
    </lineage>
</organism>